<protein>
    <submittedName>
        <fullName evidence="1">Uncharacterized protein</fullName>
    </submittedName>
</protein>
<sequence length="91" mass="9759">MRRGETTMPHRVVPGCGAMGWSAVRCRAATGHRGDAWRDGIRTGMAGVRWDVVGMASSGCGTMCRGGGAPVHIRMVWRHVMAGADRRVPGR</sequence>
<keyword evidence="2" id="KW-1185">Reference proteome</keyword>
<comment type="caution">
    <text evidence="1">The sequence shown here is derived from an EMBL/GenBank/DDBJ whole genome shotgun (WGS) entry which is preliminary data.</text>
</comment>
<dbReference type="EMBL" id="JAAALK010000287">
    <property type="protein sequence ID" value="KAG8060460.1"/>
    <property type="molecule type" value="Genomic_DNA"/>
</dbReference>
<evidence type="ECO:0000313" key="1">
    <source>
        <dbReference type="EMBL" id="KAG8060460.1"/>
    </source>
</evidence>
<dbReference type="Proteomes" id="UP000729402">
    <property type="component" value="Unassembled WGS sequence"/>
</dbReference>
<reference evidence="1" key="2">
    <citation type="submission" date="2021-02" db="EMBL/GenBank/DDBJ databases">
        <authorList>
            <person name="Kimball J.A."/>
            <person name="Haas M.W."/>
            <person name="Macchietto M."/>
            <person name="Kono T."/>
            <person name="Duquette J."/>
            <person name="Shao M."/>
        </authorList>
    </citation>
    <scope>NUCLEOTIDE SEQUENCE</scope>
    <source>
        <tissue evidence="1">Fresh leaf tissue</tissue>
    </source>
</reference>
<accession>A0A8J5SCB7</accession>
<organism evidence="1 2">
    <name type="scientific">Zizania palustris</name>
    <name type="common">Northern wild rice</name>
    <dbReference type="NCBI Taxonomy" id="103762"/>
    <lineage>
        <taxon>Eukaryota</taxon>
        <taxon>Viridiplantae</taxon>
        <taxon>Streptophyta</taxon>
        <taxon>Embryophyta</taxon>
        <taxon>Tracheophyta</taxon>
        <taxon>Spermatophyta</taxon>
        <taxon>Magnoliopsida</taxon>
        <taxon>Liliopsida</taxon>
        <taxon>Poales</taxon>
        <taxon>Poaceae</taxon>
        <taxon>BOP clade</taxon>
        <taxon>Oryzoideae</taxon>
        <taxon>Oryzeae</taxon>
        <taxon>Zizaniinae</taxon>
        <taxon>Zizania</taxon>
    </lineage>
</organism>
<proteinExistence type="predicted"/>
<name>A0A8J5SCB7_ZIZPA</name>
<reference evidence="1" key="1">
    <citation type="journal article" date="2021" name="bioRxiv">
        <title>Whole Genome Assembly and Annotation of Northern Wild Rice, Zizania palustris L., Supports a Whole Genome Duplication in the Zizania Genus.</title>
        <authorList>
            <person name="Haas M."/>
            <person name="Kono T."/>
            <person name="Macchietto M."/>
            <person name="Millas R."/>
            <person name="McGilp L."/>
            <person name="Shao M."/>
            <person name="Duquette J."/>
            <person name="Hirsch C.N."/>
            <person name="Kimball J."/>
        </authorList>
    </citation>
    <scope>NUCLEOTIDE SEQUENCE</scope>
    <source>
        <tissue evidence="1">Fresh leaf tissue</tissue>
    </source>
</reference>
<evidence type="ECO:0000313" key="2">
    <source>
        <dbReference type="Proteomes" id="UP000729402"/>
    </source>
</evidence>
<dbReference type="AlphaFoldDB" id="A0A8J5SCB7"/>
<gene>
    <name evidence="1" type="ORF">GUJ93_ZPchr0002g26212</name>
</gene>